<accession>A0ACC3YIS3</accession>
<protein>
    <submittedName>
        <fullName evidence="1">Uncharacterized protein</fullName>
    </submittedName>
</protein>
<proteinExistence type="predicted"/>
<name>A0ACC3YIS3_COLTU</name>
<keyword evidence="2" id="KW-1185">Reference proteome</keyword>
<comment type="caution">
    <text evidence="1">The sequence shown here is derived from an EMBL/GenBank/DDBJ whole genome shotgun (WGS) entry which is preliminary data.</text>
</comment>
<organism evidence="1 2">
    <name type="scientific">Colletotrichum truncatum</name>
    <name type="common">Anthracnose fungus</name>
    <name type="synonym">Colletotrichum capsici</name>
    <dbReference type="NCBI Taxonomy" id="5467"/>
    <lineage>
        <taxon>Eukaryota</taxon>
        <taxon>Fungi</taxon>
        <taxon>Dikarya</taxon>
        <taxon>Ascomycota</taxon>
        <taxon>Pezizomycotina</taxon>
        <taxon>Sordariomycetes</taxon>
        <taxon>Hypocreomycetidae</taxon>
        <taxon>Glomerellales</taxon>
        <taxon>Glomerellaceae</taxon>
        <taxon>Colletotrichum</taxon>
        <taxon>Colletotrichum truncatum species complex</taxon>
    </lineage>
</organism>
<dbReference type="EMBL" id="VUJX02000010">
    <property type="protein sequence ID" value="KAL0931052.1"/>
    <property type="molecule type" value="Genomic_DNA"/>
</dbReference>
<gene>
    <name evidence="1" type="ORF">CTRU02_213787</name>
</gene>
<evidence type="ECO:0000313" key="1">
    <source>
        <dbReference type="EMBL" id="KAL0931052.1"/>
    </source>
</evidence>
<dbReference type="Proteomes" id="UP000805649">
    <property type="component" value="Unassembled WGS sequence"/>
</dbReference>
<evidence type="ECO:0000313" key="2">
    <source>
        <dbReference type="Proteomes" id="UP000805649"/>
    </source>
</evidence>
<sequence>MARFALFLAAACFSLTQAAPAKTNCMVTITDSNGAGGGACSAANGDGGILMPNGGPNVLYNLDKNCKLTITNGPFNGITGTASIVDGSC</sequence>
<reference evidence="1 2" key="1">
    <citation type="journal article" date="2020" name="Phytopathology">
        <title>Genome Sequence Resources of Colletotrichum truncatum, C. plurivorum, C. musicola, and C. sojae: Four Species Pathogenic to Soybean (Glycine max).</title>
        <authorList>
            <person name="Rogerio F."/>
            <person name="Boufleur T.R."/>
            <person name="Ciampi-Guillardi M."/>
            <person name="Sukno S.A."/>
            <person name="Thon M.R."/>
            <person name="Massola Junior N.S."/>
            <person name="Baroncelli R."/>
        </authorList>
    </citation>
    <scope>NUCLEOTIDE SEQUENCE [LARGE SCALE GENOMIC DNA]</scope>
    <source>
        <strain evidence="1 2">CMES1059</strain>
    </source>
</reference>